<dbReference type="AlphaFoldDB" id="A0A4Y9T6L7"/>
<dbReference type="InterPro" id="IPR018637">
    <property type="entry name" value="DUF2059"/>
</dbReference>
<protein>
    <submittedName>
        <fullName evidence="3">DUF2059 domain-containing protein</fullName>
    </submittedName>
</protein>
<feature type="signal peptide" evidence="1">
    <location>
        <begin position="1"/>
        <end position="22"/>
    </location>
</feature>
<dbReference type="Pfam" id="PF09832">
    <property type="entry name" value="DUF2059"/>
    <property type="match status" value="1"/>
</dbReference>
<gene>
    <name evidence="3" type="ORF">E4O92_03925</name>
</gene>
<feature type="chain" id="PRO_5021202713" evidence="1">
    <location>
        <begin position="23"/>
        <end position="183"/>
    </location>
</feature>
<evidence type="ECO:0000256" key="1">
    <source>
        <dbReference type="SAM" id="SignalP"/>
    </source>
</evidence>
<dbReference type="Proteomes" id="UP000297258">
    <property type="component" value="Unassembled WGS sequence"/>
</dbReference>
<dbReference type="OrthoDB" id="8589964at2"/>
<dbReference type="RefSeq" id="WP_135188450.1">
    <property type="nucleotide sequence ID" value="NZ_SPUM01000025.1"/>
</dbReference>
<name>A0A4Y9T6L7_9BURK</name>
<evidence type="ECO:0000313" key="4">
    <source>
        <dbReference type="Proteomes" id="UP000297258"/>
    </source>
</evidence>
<comment type="caution">
    <text evidence="3">The sequence shown here is derived from an EMBL/GenBank/DDBJ whole genome shotgun (WGS) entry which is preliminary data.</text>
</comment>
<feature type="domain" description="DUF2059" evidence="2">
    <location>
        <begin position="110"/>
        <end position="166"/>
    </location>
</feature>
<dbReference type="EMBL" id="SPUM01000025">
    <property type="protein sequence ID" value="TFW34489.1"/>
    <property type="molecule type" value="Genomic_DNA"/>
</dbReference>
<sequence length="183" mass="20180">MKKYLVALAVVVFTGAASFAQAAPAFDPAVAQATKQMFASMKMRDVLVASIKQAELAFPGQVRQMMTSMINNDASLTAERQKEALAKIEKVLPTLEARTHEIFSDQSMIDEILEQSIPVYASIYTVDEIHQLSAFYHSPLGQKMLANTSKLSAESIGISNRVMMPRLEKLMAQIVQSIVDEQP</sequence>
<accession>A0A4Y9T6L7</accession>
<keyword evidence="4" id="KW-1185">Reference proteome</keyword>
<keyword evidence="1" id="KW-0732">Signal</keyword>
<organism evidence="3 4">
    <name type="scientific">Massilia horti</name>
    <dbReference type="NCBI Taxonomy" id="2562153"/>
    <lineage>
        <taxon>Bacteria</taxon>
        <taxon>Pseudomonadati</taxon>
        <taxon>Pseudomonadota</taxon>
        <taxon>Betaproteobacteria</taxon>
        <taxon>Burkholderiales</taxon>
        <taxon>Oxalobacteraceae</taxon>
        <taxon>Telluria group</taxon>
        <taxon>Massilia</taxon>
    </lineage>
</organism>
<evidence type="ECO:0000259" key="2">
    <source>
        <dbReference type="Pfam" id="PF09832"/>
    </source>
</evidence>
<reference evidence="3 4" key="1">
    <citation type="submission" date="2019-03" db="EMBL/GenBank/DDBJ databases">
        <title>Draft genome of Massilia hortus sp. nov., a novel bacterial species of the Oxalobacteraceae family.</title>
        <authorList>
            <person name="Peta V."/>
            <person name="Raths R."/>
            <person name="Bucking H."/>
        </authorList>
    </citation>
    <scope>NUCLEOTIDE SEQUENCE [LARGE SCALE GENOMIC DNA]</scope>
    <source>
        <strain evidence="3 4">ONC3</strain>
    </source>
</reference>
<proteinExistence type="predicted"/>
<evidence type="ECO:0000313" key="3">
    <source>
        <dbReference type="EMBL" id="TFW34489.1"/>
    </source>
</evidence>